<comment type="caution">
    <text evidence="1">The sequence shown here is derived from an EMBL/GenBank/DDBJ whole genome shotgun (WGS) entry which is preliminary data.</text>
</comment>
<evidence type="ECO:0000313" key="2">
    <source>
        <dbReference type="Proteomes" id="UP000019753"/>
    </source>
</evidence>
<evidence type="ECO:0000313" key="1">
    <source>
        <dbReference type="EMBL" id="EYR65026.1"/>
    </source>
</evidence>
<protein>
    <submittedName>
        <fullName evidence="1">Uncharacterized protein</fullName>
    </submittedName>
</protein>
<name>A0A021VV35_9CELL</name>
<organism evidence="1 2">
    <name type="scientific">Actinotalea ferrariae CF5-4</name>
    <dbReference type="NCBI Taxonomy" id="948458"/>
    <lineage>
        <taxon>Bacteria</taxon>
        <taxon>Bacillati</taxon>
        <taxon>Actinomycetota</taxon>
        <taxon>Actinomycetes</taxon>
        <taxon>Micrococcales</taxon>
        <taxon>Cellulomonadaceae</taxon>
        <taxon>Actinotalea</taxon>
    </lineage>
</organism>
<reference evidence="1 2" key="1">
    <citation type="submission" date="2014-01" db="EMBL/GenBank/DDBJ databases">
        <title>Actinotalea ferrariae CF5-4.</title>
        <authorList>
            <person name="Chen F."/>
            <person name="Li Y."/>
            <person name="Wang G."/>
        </authorList>
    </citation>
    <scope>NUCLEOTIDE SEQUENCE [LARGE SCALE GENOMIC DNA]</scope>
    <source>
        <strain evidence="1 2">CF5-4</strain>
    </source>
</reference>
<gene>
    <name evidence="1" type="ORF">N866_18830</name>
</gene>
<sequence length="180" mass="19112">MSPISDSARVSLFVADYAAPDAIQKLNIIGAGWAVTGVNPETGLTAPHAVVAFIDVPPDHYGEDFAFTLTLRGPDGQPVRVPGPTGQVEPLRIAQTLRAEEPQFPPEVNVPRRTVWSHTQVALNMSNGIPVQVGSLYTWTLDIDGNTRPAWAVSFYVPGPRPGPVFGGPAGPATIPDVQV</sequence>
<dbReference type="EMBL" id="AXCW01000008">
    <property type="protein sequence ID" value="EYR65026.1"/>
    <property type="molecule type" value="Genomic_DNA"/>
</dbReference>
<accession>A0A021VV35</accession>
<dbReference type="OrthoDB" id="5186627at2"/>
<keyword evidence="2" id="KW-1185">Reference proteome</keyword>
<proteinExistence type="predicted"/>
<dbReference type="AlphaFoldDB" id="A0A021VV35"/>
<dbReference type="Proteomes" id="UP000019753">
    <property type="component" value="Unassembled WGS sequence"/>
</dbReference>
<dbReference type="RefSeq" id="WP_034221717.1">
    <property type="nucleotide sequence ID" value="NZ_AXCW01000008.1"/>
</dbReference>